<gene>
    <name evidence="2" type="ORF">UFOVP373_28</name>
</gene>
<sequence>MSGGGKGGKSTTEVKIPEWLETAARSNIGRAENVAGLGYTPYYGPDVAAMTPMQTAAGQGINTAAGAFGLGSGELSMGMPAPQTFAGGVQGYSSGGLYDEALAELQRRAPGQYDAITGMFINPQTGAAPLSFGSGVSPMAPMAAAPVTYAQPAPVGGSGRASEREPLAFGGGAGRSTTSMATPGAYMPGGIFTRDPNSAVNRAAAALSGPQRAPTQADRPVTRSSAARKK</sequence>
<reference evidence="2" key="1">
    <citation type="submission" date="2020-05" db="EMBL/GenBank/DDBJ databases">
        <authorList>
            <person name="Chiriac C."/>
            <person name="Salcher M."/>
            <person name="Ghai R."/>
            <person name="Kavagutti S V."/>
        </authorList>
    </citation>
    <scope>NUCLEOTIDE SEQUENCE</scope>
</reference>
<protein>
    <submittedName>
        <fullName evidence="2">Uncharacterized protein</fullName>
    </submittedName>
</protein>
<organism evidence="2">
    <name type="scientific">uncultured Caudovirales phage</name>
    <dbReference type="NCBI Taxonomy" id="2100421"/>
    <lineage>
        <taxon>Viruses</taxon>
        <taxon>Duplodnaviria</taxon>
        <taxon>Heunggongvirae</taxon>
        <taxon>Uroviricota</taxon>
        <taxon>Caudoviricetes</taxon>
        <taxon>Peduoviridae</taxon>
        <taxon>Maltschvirus</taxon>
        <taxon>Maltschvirus maltsch</taxon>
    </lineage>
</organism>
<name>A0A6J7WXI9_9CAUD</name>
<dbReference type="EMBL" id="LR798304">
    <property type="protein sequence ID" value="CAB5222736.1"/>
    <property type="molecule type" value="Genomic_DNA"/>
</dbReference>
<proteinExistence type="predicted"/>
<evidence type="ECO:0000256" key="1">
    <source>
        <dbReference type="SAM" id="MobiDB-lite"/>
    </source>
</evidence>
<evidence type="ECO:0000313" key="2">
    <source>
        <dbReference type="EMBL" id="CAB5222736.1"/>
    </source>
</evidence>
<accession>A0A6J7WXI9</accession>
<feature type="region of interest" description="Disordered" evidence="1">
    <location>
        <begin position="153"/>
        <end position="230"/>
    </location>
</feature>